<sequence>MLRAVASLRSGATADFARLRAPLAELLEDAAVGDDEGVVSPYAEAMARAVLGQSA</sequence>
<comment type="caution">
    <text evidence="1">The sequence shown here is derived from an EMBL/GenBank/DDBJ whole genome shotgun (WGS) entry which is preliminary data.</text>
</comment>
<protein>
    <submittedName>
        <fullName evidence="1">Uncharacterized protein</fullName>
    </submittedName>
</protein>
<proteinExistence type="predicted"/>
<evidence type="ECO:0000313" key="1">
    <source>
        <dbReference type="EMBL" id="ELP65948.1"/>
    </source>
</evidence>
<dbReference type="Proteomes" id="UP000010931">
    <property type="component" value="Unassembled WGS sequence"/>
</dbReference>
<gene>
    <name evidence="1" type="ORF">STRTUCAR8_10231</name>
</gene>
<accession>L7F2V2</accession>
<name>L7F2V2_STRT8</name>
<reference evidence="1 2" key="1">
    <citation type="journal article" date="2011" name="Plasmid">
        <title>Streptomyces turgidiscabies Car8 contains a modular pathogenicity island that shares virulence genes with other actinobacterial plant pathogens.</title>
        <authorList>
            <person name="Huguet-Tapia J.C."/>
            <person name="Badger J.H."/>
            <person name="Loria R."/>
            <person name="Pettis G.S."/>
        </authorList>
    </citation>
    <scope>NUCLEOTIDE SEQUENCE [LARGE SCALE GENOMIC DNA]</scope>
    <source>
        <strain evidence="1 2">Car8</strain>
    </source>
</reference>
<dbReference type="EMBL" id="AEJB01000361">
    <property type="protein sequence ID" value="ELP65948.1"/>
    <property type="molecule type" value="Genomic_DNA"/>
</dbReference>
<keyword evidence="2" id="KW-1185">Reference proteome</keyword>
<evidence type="ECO:0000313" key="2">
    <source>
        <dbReference type="Proteomes" id="UP000010931"/>
    </source>
</evidence>
<organism evidence="1 2">
    <name type="scientific">Streptomyces turgidiscabies (strain Car8)</name>
    <dbReference type="NCBI Taxonomy" id="698760"/>
    <lineage>
        <taxon>Bacteria</taxon>
        <taxon>Bacillati</taxon>
        <taxon>Actinomycetota</taxon>
        <taxon>Actinomycetes</taxon>
        <taxon>Kitasatosporales</taxon>
        <taxon>Streptomycetaceae</taxon>
        <taxon>Streptomyces</taxon>
    </lineage>
</organism>
<dbReference type="AlphaFoldDB" id="L7F2V2"/>